<comment type="subcellular location">
    <subcellularLocation>
        <location evidence="1">Membrane</location>
        <topology evidence="1">Multi-pass membrane protein</topology>
    </subcellularLocation>
</comment>
<protein>
    <recommendedName>
        <fullName evidence="9">Amino acid transporter</fullName>
    </recommendedName>
</protein>
<dbReference type="Proteomes" id="UP000799777">
    <property type="component" value="Unassembled WGS sequence"/>
</dbReference>
<dbReference type="AlphaFoldDB" id="A0A9P4GUV5"/>
<reference evidence="7" key="1">
    <citation type="journal article" date="2020" name="Stud. Mycol.">
        <title>101 Dothideomycetes genomes: a test case for predicting lifestyles and emergence of pathogens.</title>
        <authorList>
            <person name="Haridas S."/>
            <person name="Albert R."/>
            <person name="Binder M."/>
            <person name="Bloem J."/>
            <person name="Labutti K."/>
            <person name="Salamov A."/>
            <person name="Andreopoulos B."/>
            <person name="Baker S."/>
            <person name="Barry K."/>
            <person name="Bills G."/>
            <person name="Bluhm B."/>
            <person name="Cannon C."/>
            <person name="Castanera R."/>
            <person name="Culley D."/>
            <person name="Daum C."/>
            <person name="Ezra D."/>
            <person name="Gonzalez J."/>
            <person name="Henrissat B."/>
            <person name="Kuo A."/>
            <person name="Liang C."/>
            <person name="Lipzen A."/>
            <person name="Lutzoni F."/>
            <person name="Magnuson J."/>
            <person name="Mondo S."/>
            <person name="Nolan M."/>
            <person name="Ohm R."/>
            <person name="Pangilinan J."/>
            <person name="Park H.-J."/>
            <person name="Ramirez L."/>
            <person name="Alfaro M."/>
            <person name="Sun H."/>
            <person name="Tritt A."/>
            <person name="Yoshinaga Y."/>
            <person name="Zwiers L.-H."/>
            <person name="Turgeon B."/>
            <person name="Goodwin S."/>
            <person name="Spatafora J."/>
            <person name="Crous P."/>
            <person name="Grigoriev I."/>
        </authorList>
    </citation>
    <scope>NUCLEOTIDE SEQUENCE</scope>
    <source>
        <strain evidence="7">CBS 110217</strain>
    </source>
</reference>
<dbReference type="EMBL" id="ML978358">
    <property type="protein sequence ID" value="KAF2023323.1"/>
    <property type="molecule type" value="Genomic_DNA"/>
</dbReference>
<gene>
    <name evidence="7" type="ORF">EK21DRAFT_81192</name>
</gene>
<feature type="transmembrane region" description="Helical" evidence="6">
    <location>
        <begin position="21"/>
        <end position="45"/>
    </location>
</feature>
<evidence type="ECO:0000256" key="2">
    <source>
        <dbReference type="ARBA" id="ARBA00022448"/>
    </source>
</evidence>
<feature type="transmembrane region" description="Helical" evidence="6">
    <location>
        <begin position="163"/>
        <end position="190"/>
    </location>
</feature>
<comment type="caution">
    <text evidence="7">The sequence shown here is derived from an EMBL/GenBank/DDBJ whole genome shotgun (WGS) entry which is preliminary data.</text>
</comment>
<evidence type="ECO:0000256" key="3">
    <source>
        <dbReference type="ARBA" id="ARBA00022692"/>
    </source>
</evidence>
<feature type="transmembrane region" description="Helical" evidence="6">
    <location>
        <begin position="237"/>
        <end position="261"/>
    </location>
</feature>
<evidence type="ECO:0000256" key="1">
    <source>
        <dbReference type="ARBA" id="ARBA00004141"/>
    </source>
</evidence>
<evidence type="ECO:0000256" key="6">
    <source>
        <dbReference type="SAM" id="Phobius"/>
    </source>
</evidence>
<evidence type="ECO:0008006" key="9">
    <source>
        <dbReference type="Google" id="ProtNLM"/>
    </source>
</evidence>
<dbReference type="PIRSF" id="PIRSF006060">
    <property type="entry name" value="AA_transporter"/>
    <property type="match status" value="1"/>
</dbReference>
<dbReference type="GO" id="GO:0016020">
    <property type="term" value="C:membrane"/>
    <property type="evidence" value="ECO:0007669"/>
    <property type="project" value="UniProtKB-SubCell"/>
</dbReference>
<dbReference type="GO" id="GO:0022857">
    <property type="term" value="F:transmembrane transporter activity"/>
    <property type="evidence" value="ECO:0007669"/>
    <property type="project" value="InterPro"/>
</dbReference>
<feature type="transmembrane region" description="Helical" evidence="6">
    <location>
        <begin position="68"/>
        <end position="91"/>
    </location>
</feature>
<evidence type="ECO:0000256" key="5">
    <source>
        <dbReference type="ARBA" id="ARBA00023136"/>
    </source>
</evidence>
<evidence type="ECO:0000256" key="4">
    <source>
        <dbReference type="ARBA" id="ARBA00022989"/>
    </source>
</evidence>
<feature type="transmembrane region" description="Helical" evidence="6">
    <location>
        <begin position="315"/>
        <end position="334"/>
    </location>
</feature>
<proteinExistence type="predicted"/>
<feature type="transmembrane region" description="Helical" evidence="6">
    <location>
        <begin position="112"/>
        <end position="134"/>
    </location>
</feature>
<keyword evidence="5 6" id="KW-0472">Membrane</keyword>
<dbReference type="PANTHER" id="PTHR45649:SF5">
    <property type="entry name" value="GABA TRANSPORTER (EUROFUNG)-RELATED"/>
    <property type="match status" value="1"/>
</dbReference>
<keyword evidence="2" id="KW-0813">Transport</keyword>
<sequence length="349" mass="38755">MWALSAFPFIGNFWLPRFINLLETAGAICHVVFFFASIGTLAAMAEKSSVSYVFHTLTHDTSGWTNPAVAWGLGLLTVTYPLTAWLTSQGFDGVLHMSDEVKRARVRVPRSMIFSVVVNAIMQFLYLITVLFCIGDVDLVSTSPLPIIQVYYQATGSRAATNLFVFMFIFIIFVSFFNVFASVSRLLWAFSRDDGLPFSRVFAKVHPKFKMPVNALCVVAACLCLLALINIGSSTAFNAFISLPALALYISYFFPIFFLFWRRLSTIHPIPVPWGPFKLGRAGPFINAGAMCYIIFILMWMPLPGALPVDRLNMNYAGPVAGAVIVAAALDWCVNGRKRFRVPIASHDL</sequence>
<dbReference type="Gene3D" id="1.20.1740.10">
    <property type="entry name" value="Amino acid/polyamine transporter I"/>
    <property type="match status" value="1"/>
</dbReference>
<name>A0A9P4GUV5_9PLEO</name>
<evidence type="ECO:0000313" key="7">
    <source>
        <dbReference type="EMBL" id="KAF2023323.1"/>
    </source>
</evidence>
<organism evidence="7 8">
    <name type="scientific">Setomelanomma holmii</name>
    <dbReference type="NCBI Taxonomy" id="210430"/>
    <lineage>
        <taxon>Eukaryota</taxon>
        <taxon>Fungi</taxon>
        <taxon>Dikarya</taxon>
        <taxon>Ascomycota</taxon>
        <taxon>Pezizomycotina</taxon>
        <taxon>Dothideomycetes</taxon>
        <taxon>Pleosporomycetidae</taxon>
        <taxon>Pleosporales</taxon>
        <taxon>Pleosporineae</taxon>
        <taxon>Phaeosphaeriaceae</taxon>
        <taxon>Setomelanomma</taxon>
    </lineage>
</organism>
<keyword evidence="4 6" id="KW-1133">Transmembrane helix</keyword>
<accession>A0A9P4GUV5</accession>
<evidence type="ECO:0000313" key="8">
    <source>
        <dbReference type="Proteomes" id="UP000799777"/>
    </source>
</evidence>
<dbReference type="OrthoDB" id="3257095at2759"/>
<feature type="transmembrane region" description="Helical" evidence="6">
    <location>
        <begin position="211"/>
        <end position="231"/>
    </location>
</feature>
<dbReference type="InterPro" id="IPR002293">
    <property type="entry name" value="AA/rel_permease1"/>
</dbReference>
<keyword evidence="3 6" id="KW-0812">Transmembrane</keyword>
<dbReference type="PANTHER" id="PTHR45649">
    <property type="entry name" value="AMINO-ACID PERMEASE BAT1"/>
    <property type="match status" value="1"/>
</dbReference>
<feature type="transmembrane region" description="Helical" evidence="6">
    <location>
        <begin position="282"/>
        <end position="303"/>
    </location>
</feature>
<dbReference type="Pfam" id="PF13520">
    <property type="entry name" value="AA_permease_2"/>
    <property type="match status" value="1"/>
</dbReference>
<keyword evidence="8" id="KW-1185">Reference proteome</keyword>